<sequence>MNTARWVALVWGLGRVGLAGAQTSFPGAPEVLPCLEVPVPGLACVPGGPFERGVDGGRHPPARPRSQVWVQTFYMDTHEVTYGAYKDCEKAGRCAKAGPHYRDFDHPRQPINGVSWYDAKAFCEAHGKRLPTEAEWEKAARGPEGGLYPWGNAPATCARAIIMDARGRSCGVKQRSRKHADVGRPEPVGSRPPNALGLYDMAGNAWEWVADWYTPSWKACGAACQGVDPKGPCAGQDTCPGHTQKVVRGGSWFWPAEYATSVYRRPHVPANRPIFHHFGFRCAASLDEARALAAGREPRGTP</sequence>
<organism evidence="3 4">
    <name type="scientific">Melittangium boletus DSM 14713</name>
    <dbReference type="NCBI Taxonomy" id="1294270"/>
    <lineage>
        <taxon>Bacteria</taxon>
        <taxon>Pseudomonadati</taxon>
        <taxon>Myxococcota</taxon>
        <taxon>Myxococcia</taxon>
        <taxon>Myxococcales</taxon>
        <taxon>Cystobacterineae</taxon>
        <taxon>Archangiaceae</taxon>
        <taxon>Melittangium</taxon>
    </lineage>
</organism>
<dbReference type="InterPro" id="IPR042095">
    <property type="entry name" value="SUMF_sf"/>
</dbReference>
<keyword evidence="4" id="KW-1185">Reference proteome</keyword>
<dbReference type="Proteomes" id="UP000217289">
    <property type="component" value="Chromosome"/>
</dbReference>
<evidence type="ECO:0000313" key="4">
    <source>
        <dbReference type="Proteomes" id="UP000217289"/>
    </source>
</evidence>
<feature type="chain" id="PRO_5013236292" description="Sulfatase-modifying factor enzyme-like domain-containing protein" evidence="1">
    <location>
        <begin position="22"/>
        <end position="302"/>
    </location>
</feature>
<reference evidence="3 4" key="1">
    <citation type="submission" date="2017-06" db="EMBL/GenBank/DDBJ databases">
        <authorList>
            <person name="Kim H.J."/>
            <person name="Triplett B.A."/>
        </authorList>
    </citation>
    <scope>NUCLEOTIDE SEQUENCE [LARGE SCALE GENOMIC DNA]</scope>
    <source>
        <strain evidence="3 4">DSM 14713</strain>
    </source>
</reference>
<name>A0A250IL20_9BACT</name>
<dbReference type="PANTHER" id="PTHR23150:SF19">
    <property type="entry name" value="FORMYLGLYCINE-GENERATING ENZYME"/>
    <property type="match status" value="1"/>
</dbReference>
<feature type="signal peptide" evidence="1">
    <location>
        <begin position="1"/>
        <end position="21"/>
    </location>
</feature>
<protein>
    <recommendedName>
        <fullName evidence="2">Sulfatase-modifying factor enzyme-like domain-containing protein</fullName>
    </recommendedName>
</protein>
<feature type="domain" description="Sulfatase-modifying factor enzyme-like" evidence="2">
    <location>
        <begin position="40"/>
        <end position="283"/>
    </location>
</feature>
<evidence type="ECO:0000259" key="2">
    <source>
        <dbReference type="Pfam" id="PF03781"/>
    </source>
</evidence>
<dbReference type="PANTHER" id="PTHR23150">
    <property type="entry name" value="SULFATASE MODIFYING FACTOR 1, 2"/>
    <property type="match status" value="1"/>
</dbReference>
<dbReference type="GO" id="GO:0120147">
    <property type="term" value="F:formylglycine-generating oxidase activity"/>
    <property type="evidence" value="ECO:0007669"/>
    <property type="project" value="TreeGrafter"/>
</dbReference>
<dbReference type="KEGG" id="mbd:MEBOL_005382"/>
<dbReference type="EMBL" id="CP022163">
    <property type="protein sequence ID" value="ATB31910.1"/>
    <property type="molecule type" value="Genomic_DNA"/>
</dbReference>
<evidence type="ECO:0000256" key="1">
    <source>
        <dbReference type="SAM" id="SignalP"/>
    </source>
</evidence>
<accession>A0A250IL20</accession>
<dbReference type="Pfam" id="PF03781">
    <property type="entry name" value="FGE-sulfatase"/>
    <property type="match status" value="1"/>
</dbReference>
<dbReference type="InterPro" id="IPR051043">
    <property type="entry name" value="Sulfatase_Mod_Factor_Kinase"/>
</dbReference>
<evidence type="ECO:0000313" key="3">
    <source>
        <dbReference type="EMBL" id="ATB31910.1"/>
    </source>
</evidence>
<gene>
    <name evidence="3" type="ORF">MEBOL_005382</name>
</gene>
<dbReference type="SUPFAM" id="SSF56436">
    <property type="entry name" value="C-type lectin-like"/>
    <property type="match status" value="1"/>
</dbReference>
<dbReference type="RefSeq" id="WP_218920819.1">
    <property type="nucleotide sequence ID" value="NZ_CP022163.1"/>
</dbReference>
<keyword evidence="1" id="KW-0732">Signal</keyword>
<dbReference type="InterPro" id="IPR016187">
    <property type="entry name" value="CTDL_fold"/>
</dbReference>
<dbReference type="AlphaFoldDB" id="A0A250IL20"/>
<dbReference type="InterPro" id="IPR005532">
    <property type="entry name" value="SUMF_dom"/>
</dbReference>
<dbReference type="Gene3D" id="3.90.1580.10">
    <property type="entry name" value="paralog of FGE (formylglycine-generating enzyme)"/>
    <property type="match status" value="1"/>
</dbReference>
<proteinExistence type="predicted"/>